<feature type="transmembrane region" description="Helical" evidence="1">
    <location>
        <begin position="158"/>
        <end position="184"/>
    </location>
</feature>
<reference evidence="3" key="1">
    <citation type="journal article" date="2022" name="ISME J.">
        <title>Genetic and phylogenetic analysis of dissimilatory iodate-reducing bacteria identifies potential niches across the world's oceans.</title>
        <authorList>
            <person name="Reyes-Umana V."/>
            <person name="Henning Z."/>
            <person name="Lee K."/>
            <person name="Barnum T.P."/>
            <person name="Coates J.D."/>
        </authorList>
    </citation>
    <scope>NUCLEOTIDE SEQUENCE [LARGE SCALE GENOMIC DNA]</scope>
    <source>
        <strain evidence="3">IR12</strain>
    </source>
</reference>
<feature type="transmembrane region" description="Helical" evidence="1">
    <location>
        <begin position="205"/>
        <end position="227"/>
    </location>
</feature>
<evidence type="ECO:0000313" key="3">
    <source>
        <dbReference type="Proteomes" id="UP000694660"/>
    </source>
</evidence>
<keyword evidence="3" id="KW-1185">Reference proteome</keyword>
<proteinExistence type="predicted"/>
<feature type="transmembrane region" description="Helical" evidence="1">
    <location>
        <begin position="6"/>
        <end position="28"/>
    </location>
</feature>
<keyword evidence="1" id="KW-0472">Membrane</keyword>
<gene>
    <name evidence="2" type="ORF">I8J34_15245</name>
</gene>
<evidence type="ECO:0000313" key="2">
    <source>
        <dbReference type="EMBL" id="MBT0962534.1"/>
    </source>
</evidence>
<dbReference type="EMBL" id="JAEKFT010000018">
    <property type="protein sequence ID" value="MBT0962534.1"/>
    <property type="molecule type" value="Genomic_DNA"/>
</dbReference>
<evidence type="ECO:0000256" key="1">
    <source>
        <dbReference type="SAM" id="Phobius"/>
    </source>
</evidence>
<protein>
    <submittedName>
        <fullName evidence="2">Uncharacterized protein</fullName>
    </submittedName>
</protein>
<dbReference type="Proteomes" id="UP000694660">
    <property type="component" value="Unassembled WGS sequence"/>
</dbReference>
<sequence length="236" mass="25399">MGMGPEWLLGGLLGMVLTLVIVGALAGVRRARSQAPAAVTVPADFLTHRIADGSCEWVPRHLADSRRMHDAYGFYPHPVSGTPCQRIGPQGVMEVLMIRPGTTAAHLPGPSGETVFQELMAHARTGSALRFTMLTVYLTATAALLTGFGSSEAEARRLIAAGGLALTAVFLTLEVVLSFNLAALNETARRLARPRHGDIMTHRRALPLWTVRIVLVMLFVAIAGFWAQALIHYMPA</sequence>
<comment type="caution">
    <text evidence="2">The sequence shown here is derived from an EMBL/GenBank/DDBJ whole genome shotgun (WGS) entry which is preliminary data.</text>
</comment>
<organism evidence="2 3">
    <name type="scientific">Denitromonas iodatirespirans</name>
    <dbReference type="NCBI Taxonomy" id="2795389"/>
    <lineage>
        <taxon>Bacteria</taxon>
        <taxon>Pseudomonadati</taxon>
        <taxon>Pseudomonadota</taxon>
        <taxon>Betaproteobacteria</taxon>
        <taxon>Rhodocyclales</taxon>
        <taxon>Zoogloeaceae</taxon>
        <taxon>Denitromonas</taxon>
    </lineage>
</organism>
<keyword evidence="1" id="KW-1133">Transmembrane helix</keyword>
<dbReference type="AlphaFoldDB" id="A0A944D9N3"/>
<keyword evidence="1" id="KW-0812">Transmembrane</keyword>
<accession>A0A944D9N3</accession>
<dbReference type="RefSeq" id="WP_214362486.1">
    <property type="nucleotide sequence ID" value="NZ_JAEKFT010000018.1"/>
</dbReference>
<feature type="transmembrane region" description="Helical" evidence="1">
    <location>
        <begin position="128"/>
        <end position="146"/>
    </location>
</feature>
<name>A0A944D9N3_DENI1</name>